<evidence type="ECO:0000313" key="3">
    <source>
        <dbReference type="Proteomes" id="UP001356308"/>
    </source>
</evidence>
<dbReference type="SUPFAM" id="SSF49464">
    <property type="entry name" value="Carboxypeptidase regulatory domain-like"/>
    <property type="match status" value="1"/>
</dbReference>
<dbReference type="RefSeq" id="WP_272652253.1">
    <property type="nucleotide sequence ID" value="NZ_JAZDDG010000007.1"/>
</dbReference>
<evidence type="ECO:0000256" key="1">
    <source>
        <dbReference type="SAM" id="SignalP"/>
    </source>
</evidence>
<keyword evidence="1" id="KW-0732">Signal</keyword>
<comment type="caution">
    <text evidence="2">The sequence shown here is derived from an EMBL/GenBank/DDBJ whole genome shotgun (WGS) entry which is preliminary data.</text>
</comment>
<keyword evidence="3" id="KW-1185">Reference proteome</keyword>
<evidence type="ECO:0000313" key="2">
    <source>
        <dbReference type="EMBL" id="MEE1977575.1"/>
    </source>
</evidence>
<feature type="chain" id="PRO_5046316440" description="TonB-dependent receptor" evidence="1">
    <location>
        <begin position="20"/>
        <end position="247"/>
    </location>
</feature>
<proteinExistence type="predicted"/>
<dbReference type="Proteomes" id="UP001356308">
    <property type="component" value="Unassembled WGS sequence"/>
</dbReference>
<protein>
    <recommendedName>
        <fullName evidence="4">TonB-dependent receptor</fullName>
    </recommendedName>
</protein>
<accession>A0ABU7IX54</accession>
<dbReference type="InterPro" id="IPR008969">
    <property type="entry name" value="CarboxyPept-like_regulatory"/>
</dbReference>
<evidence type="ECO:0008006" key="4">
    <source>
        <dbReference type="Google" id="ProtNLM"/>
    </source>
</evidence>
<sequence>MIKNLLSLFLIFYVTLSFAQDDGRALVKGHVLYKNVDVANEYVINSTSEEATVTDEDGEFAIRVKVGDELVFTAVNYQYQVLEITPEILAKNRIIVSVNEKVTELDEVVVTPENEERYLQVKNEEFKEVEYEIDRTTEVENIALSRTERGMQDGLNFVNIFKAIFKSKPDMATEGPKLQVSEVLRRVYDNRFFVEDLKLPQNQIESFLTYCDEKLPARSLLKKENEFQLIDSLVNLSKSFREELNEE</sequence>
<feature type="signal peptide" evidence="1">
    <location>
        <begin position="1"/>
        <end position="19"/>
    </location>
</feature>
<reference evidence="2 3" key="1">
    <citation type="submission" date="2024-01" db="EMBL/GenBank/DDBJ databases">
        <title>Maribacter spp. originated from different algae showed divergent polysaccharides utilization ability.</title>
        <authorList>
            <person name="Wang H."/>
            <person name="Wu Y."/>
        </authorList>
    </citation>
    <scope>NUCLEOTIDE SEQUENCE [LARGE SCALE GENOMIC DNA]</scope>
    <source>
        <strain evidence="2 3">PR1</strain>
    </source>
</reference>
<dbReference type="EMBL" id="JAZDDG010000007">
    <property type="protein sequence ID" value="MEE1977575.1"/>
    <property type="molecule type" value="Genomic_DNA"/>
</dbReference>
<gene>
    <name evidence="2" type="ORF">V1I91_15945</name>
</gene>
<name>A0ABU7IX54_9FLAO</name>
<organism evidence="2 3">
    <name type="scientific">Maribacter cobaltidurans</name>
    <dbReference type="NCBI Taxonomy" id="1178778"/>
    <lineage>
        <taxon>Bacteria</taxon>
        <taxon>Pseudomonadati</taxon>
        <taxon>Bacteroidota</taxon>
        <taxon>Flavobacteriia</taxon>
        <taxon>Flavobacteriales</taxon>
        <taxon>Flavobacteriaceae</taxon>
        <taxon>Maribacter</taxon>
    </lineage>
</organism>